<dbReference type="PANTHER" id="PTHR35901">
    <property type="entry name" value="RIBONUCLEASE VAPC3"/>
    <property type="match status" value="1"/>
</dbReference>
<keyword evidence="5" id="KW-0460">Magnesium</keyword>
<evidence type="ECO:0000256" key="1">
    <source>
        <dbReference type="ARBA" id="ARBA00022649"/>
    </source>
</evidence>
<dbReference type="Proteomes" id="UP000031890">
    <property type="component" value="Chromosome"/>
</dbReference>
<dbReference type="InterPro" id="IPR029060">
    <property type="entry name" value="PIN-like_dom_sf"/>
</dbReference>
<organism evidence="7 8">
    <name type="scientific">Corynebacterium singulare</name>
    <dbReference type="NCBI Taxonomy" id="161899"/>
    <lineage>
        <taxon>Bacteria</taxon>
        <taxon>Bacillati</taxon>
        <taxon>Actinomycetota</taxon>
        <taxon>Actinomycetes</taxon>
        <taxon>Mycobacteriales</taxon>
        <taxon>Corynebacteriaceae</taxon>
        <taxon>Corynebacterium</taxon>
    </lineage>
</organism>
<keyword evidence="4" id="KW-0378">Hydrolase</keyword>
<dbReference type="GO" id="GO:0004518">
    <property type="term" value="F:nuclease activity"/>
    <property type="evidence" value="ECO:0007669"/>
    <property type="project" value="UniProtKB-KW"/>
</dbReference>
<dbReference type="EMBL" id="CP010827">
    <property type="protein sequence ID" value="AJI78737.1"/>
    <property type="molecule type" value="Genomic_DNA"/>
</dbReference>
<evidence type="ECO:0000256" key="4">
    <source>
        <dbReference type="ARBA" id="ARBA00022801"/>
    </source>
</evidence>
<dbReference type="RefSeq" id="WP_042530532.1">
    <property type="nucleotide sequence ID" value="NZ_CP010827.1"/>
</dbReference>
<evidence type="ECO:0000256" key="3">
    <source>
        <dbReference type="ARBA" id="ARBA00022723"/>
    </source>
</evidence>
<dbReference type="CDD" id="cd09873">
    <property type="entry name" value="PIN_Pae0151-like"/>
    <property type="match status" value="1"/>
</dbReference>
<dbReference type="InterPro" id="IPR044153">
    <property type="entry name" value="PIN_Pae0151-like"/>
</dbReference>
<dbReference type="SUPFAM" id="SSF88723">
    <property type="entry name" value="PIN domain-like"/>
    <property type="match status" value="1"/>
</dbReference>
<evidence type="ECO:0000256" key="5">
    <source>
        <dbReference type="ARBA" id="ARBA00022842"/>
    </source>
</evidence>
<dbReference type="STRING" id="161899.CSING_06010"/>
<sequence length="131" mass="14561">MTLLVIDASAAIEFLLKRDALQRLSTAYPAFDFITPSHMPLECLTVLKRLERTEAIDSATASLLANDVMDLNIELISVGDIANHVWSRRHTFSIYDSAYVAVSNIFEAPLVSRDTHLMAAWPNSIDLDSLP</sequence>
<dbReference type="KEGG" id="csx:CSING_06010"/>
<evidence type="ECO:0000313" key="8">
    <source>
        <dbReference type="Proteomes" id="UP000031890"/>
    </source>
</evidence>
<protein>
    <recommendedName>
        <fullName evidence="6">PIN domain-containing protein</fullName>
    </recommendedName>
</protein>
<gene>
    <name evidence="7" type="ORF">CSING_06010</name>
</gene>
<dbReference type="PANTHER" id="PTHR35901:SF1">
    <property type="entry name" value="EXONUCLEASE VAPC9"/>
    <property type="match status" value="1"/>
</dbReference>
<name>A0A0B6EQF7_9CORY</name>
<dbReference type="GO" id="GO:0046872">
    <property type="term" value="F:metal ion binding"/>
    <property type="evidence" value="ECO:0007669"/>
    <property type="project" value="UniProtKB-KW"/>
</dbReference>
<accession>A0A0B6EQF7</accession>
<proteinExistence type="predicted"/>
<dbReference type="HOGENOM" id="CLU_121774_0_0_11"/>
<feature type="domain" description="PIN" evidence="6">
    <location>
        <begin position="5"/>
        <end position="117"/>
    </location>
</feature>
<dbReference type="Pfam" id="PF01850">
    <property type="entry name" value="PIN"/>
    <property type="match status" value="1"/>
</dbReference>
<evidence type="ECO:0000313" key="7">
    <source>
        <dbReference type="EMBL" id="AJI78737.1"/>
    </source>
</evidence>
<dbReference type="AlphaFoldDB" id="A0A0B6EQF7"/>
<dbReference type="InterPro" id="IPR051619">
    <property type="entry name" value="TypeII_TA_RNase_PINc/VapC"/>
</dbReference>
<evidence type="ECO:0000256" key="2">
    <source>
        <dbReference type="ARBA" id="ARBA00022722"/>
    </source>
</evidence>
<keyword evidence="2" id="KW-0540">Nuclease</keyword>
<dbReference type="InterPro" id="IPR002716">
    <property type="entry name" value="PIN_dom"/>
</dbReference>
<evidence type="ECO:0000259" key="6">
    <source>
        <dbReference type="Pfam" id="PF01850"/>
    </source>
</evidence>
<dbReference type="Gene3D" id="3.40.50.1010">
    <property type="entry name" value="5'-nuclease"/>
    <property type="match status" value="1"/>
</dbReference>
<keyword evidence="3" id="KW-0479">Metal-binding</keyword>
<dbReference type="GO" id="GO:0016787">
    <property type="term" value="F:hydrolase activity"/>
    <property type="evidence" value="ECO:0007669"/>
    <property type="project" value="UniProtKB-KW"/>
</dbReference>
<dbReference type="OrthoDB" id="4377304at2"/>
<reference evidence="7 8" key="1">
    <citation type="journal article" date="2015" name="Genome Announc.">
        <title>Complete Genome Sequence and Annotation of Corynebacterium singulare DSM 44357, Isolated from a Human Semen Specimen.</title>
        <authorList>
            <person name="Merten M."/>
            <person name="Brinkrolf K."/>
            <person name="Albersmeier A."/>
            <person name="Kutter Y."/>
            <person name="Ruckert C."/>
            <person name="Tauch A."/>
        </authorList>
    </citation>
    <scope>NUCLEOTIDE SEQUENCE [LARGE SCALE GENOMIC DNA]</scope>
    <source>
        <strain evidence="7">IBS B52218</strain>
    </source>
</reference>
<keyword evidence="1" id="KW-1277">Toxin-antitoxin system</keyword>